<comment type="caution">
    <text evidence="2">The sequence shown here is derived from an EMBL/GenBank/DDBJ whole genome shotgun (WGS) entry which is preliminary data.</text>
</comment>
<dbReference type="PROSITE" id="PS00028">
    <property type="entry name" value="ZINC_FINGER_C2H2_1"/>
    <property type="match status" value="1"/>
</dbReference>
<dbReference type="AlphaFoldDB" id="A0A7D9LKL5"/>
<dbReference type="Proteomes" id="UP001152795">
    <property type="component" value="Unassembled WGS sequence"/>
</dbReference>
<gene>
    <name evidence="2" type="ORF">PACLA_8A076714</name>
</gene>
<reference evidence="2" key="1">
    <citation type="submission" date="2020-04" db="EMBL/GenBank/DDBJ databases">
        <authorList>
            <person name="Alioto T."/>
            <person name="Alioto T."/>
            <person name="Gomez Garrido J."/>
        </authorList>
    </citation>
    <scope>NUCLEOTIDE SEQUENCE</scope>
    <source>
        <strain evidence="2">A484AB</strain>
    </source>
</reference>
<sequence>MNKLNIYLFLSEVSSVNDGTVNAYTESDKLTNSEELQSKAEGPKSPSCQEVQKDSNCTINKSVELLHSRENDSRVTPPSPRVNKERNLFTELKLRKQYYDEQVNSAAGDENISSEVSDLNNNVNDSKSKAASGFEEDKLSEKPHTVNPKDKQSANLHSKSVGHREQRFHQKSEESSLQDNNSIAKNEPPLPGIATEAKINSTRSCDESTNNFEAADINKGVSDQVSQEKFEGHQLSREVGGGNEKMFVCCECGEKFDDENSMIMHCVDVH</sequence>
<organism evidence="2 3">
    <name type="scientific">Paramuricea clavata</name>
    <name type="common">Red gorgonian</name>
    <name type="synonym">Violescent sea-whip</name>
    <dbReference type="NCBI Taxonomy" id="317549"/>
    <lineage>
        <taxon>Eukaryota</taxon>
        <taxon>Metazoa</taxon>
        <taxon>Cnidaria</taxon>
        <taxon>Anthozoa</taxon>
        <taxon>Octocorallia</taxon>
        <taxon>Malacalcyonacea</taxon>
        <taxon>Plexauridae</taxon>
        <taxon>Paramuricea</taxon>
    </lineage>
</organism>
<dbReference type="PROSITE" id="PS50157">
    <property type="entry name" value="ZINC_FINGER_C2H2_2"/>
    <property type="match status" value="1"/>
</dbReference>
<feature type="compositionally biased region" description="Basic and acidic residues" evidence="1">
    <location>
        <begin position="27"/>
        <end position="42"/>
    </location>
</feature>
<proteinExistence type="predicted"/>
<evidence type="ECO:0000313" key="2">
    <source>
        <dbReference type="EMBL" id="CAB4034159.1"/>
    </source>
</evidence>
<feature type="compositionally biased region" description="Basic and acidic residues" evidence="1">
    <location>
        <begin position="135"/>
        <end position="152"/>
    </location>
</feature>
<feature type="compositionally biased region" description="Polar residues" evidence="1">
    <location>
        <begin position="175"/>
        <end position="184"/>
    </location>
</feature>
<feature type="compositionally biased region" description="Basic and acidic residues" evidence="1">
    <location>
        <begin position="162"/>
        <end position="174"/>
    </location>
</feature>
<feature type="compositionally biased region" description="Polar residues" evidence="1">
    <location>
        <begin position="111"/>
        <end position="125"/>
    </location>
</feature>
<accession>A0A7D9LKL5</accession>
<name>A0A7D9LKL5_PARCT</name>
<feature type="compositionally biased region" description="Polar residues" evidence="1">
    <location>
        <begin position="46"/>
        <end position="56"/>
    </location>
</feature>
<dbReference type="EMBL" id="CACRXK020019876">
    <property type="protein sequence ID" value="CAB4034159.1"/>
    <property type="molecule type" value="Genomic_DNA"/>
</dbReference>
<feature type="region of interest" description="Disordered" evidence="1">
    <location>
        <begin position="105"/>
        <end position="194"/>
    </location>
</feature>
<evidence type="ECO:0000313" key="3">
    <source>
        <dbReference type="Proteomes" id="UP001152795"/>
    </source>
</evidence>
<feature type="region of interest" description="Disordered" evidence="1">
    <location>
        <begin position="68"/>
        <end position="87"/>
    </location>
</feature>
<keyword evidence="3" id="KW-1185">Reference proteome</keyword>
<protein>
    <submittedName>
        <fullName evidence="2">---NA</fullName>
    </submittedName>
</protein>
<feature type="region of interest" description="Disordered" evidence="1">
    <location>
        <begin position="27"/>
        <end position="56"/>
    </location>
</feature>
<dbReference type="InterPro" id="IPR013087">
    <property type="entry name" value="Znf_C2H2_type"/>
</dbReference>
<evidence type="ECO:0000256" key="1">
    <source>
        <dbReference type="SAM" id="MobiDB-lite"/>
    </source>
</evidence>